<evidence type="ECO:0000313" key="4">
    <source>
        <dbReference type="Proteomes" id="UP001054889"/>
    </source>
</evidence>
<evidence type="ECO:0000259" key="2">
    <source>
        <dbReference type="Pfam" id="PF14383"/>
    </source>
</evidence>
<feature type="region of interest" description="Disordered" evidence="1">
    <location>
        <begin position="118"/>
        <end position="201"/>
    </location>
</feature>
<dbReference type="InterPro" id="IPR032795">
    <property type="entry name" value="DUF3741-assoc"/>
</dbReference>
<keyword evidence="4" id="KW-1185">Reference proteome</keyword>
<dbReference type="PANTHER" id="PTHR31680">
    <property type="entry name" value="LONGIFOLIA PROTEIN"/>
    <property type="match status" value="1"/>
</dbReference>
<dbReference type="GO" id="GO:0051513">
    <property type="term" value="P:regulation of monopolar cell growth"/>
    <property type="evidence" value="ECO:0007669"/>
    <property type="project" value="InterPro"/>
</dbReference>
<dbReference type="PANTHER" id="PTHR31680:SF4">
    <property type="entry name" value="LONGIFOLIA PROTEIN"/>
    <property type="match status" value="1"/>
</dbReference>
<evidence type="ECO:0000256" key="1">
    <source>
        <dbReference type="SAM" id="MobiDB-lite"/>
    </source>
</evidence>
<feature type="region of interest" description="Disordered" evidence="1">
    <location>
        <begin position="72"/>
        <end position="97"/>
    </location>
</feature>
<sequence length="226" mass="25421">MDINESLRVLAKLREASWTSPESGHHARLSYDAPRFSYDGKEAASKLREVPRLSLDIKEGHLWNREMDLRSKPSLNVSGRSSSTINETQQEQPAGKRLPSVVAKLMGLENLPEHNENAAAAHAGKAVEESKQESMLSPLSFSSHNEPAPRQKRMQESTVRNIPNSKFPVEAAPWKQQERIVLPRRLPKGSKGAQGREQTSVSFFSDIEKRLKDLDFHQSNKDFQSA</sequence>
<reference evidence="3" key="1">
    <citation type="journal article" date="2018" name="DNA Res.">
        <title>Multiple hybrid de novo genome assembly of finger millet, an orphan allotetraploid crop.</title>
        <authorList>
            <person name="Hatakeyama M."/>
            <person name="Aluri S."/>
            <person name="Balachadran M.T."/>
            <person name="Sivarajan S.R."/>
            <person name="Patrignani A."/>
            <person name="Gruter S."/>
            <person name="Poveda L."/>
            <person name="Shimizu-Inatsugi R."/>
            <person name="Baeten J."/>
            <person name="Francoijs K.J."/>
            <person name="Nataraja K.N."/>
            <person name="Reddy Y.A.N."/>
            <person name="Phadnis S."/>
            <person name="Ravikumar R.L."/>
            <person name="Schlapbach R."/>
            <person name="Sreeman S.M."/>
            <person name="Shimizu K.K."/>
        </authorList>
    </citation>
    <scope>NUCLEOTIDE SEQUENCE</scope>
</reference>
<gene>
    <name evidence="3" type="primary">gb29284</name>
    <name evidence="3" type="ORF">PR202_gb29284</name>
</gene>
<accession>A0AAV5FZ37</accession>
<proteinExistence type="predicted"/>
<dbReference type="Pfam" id="PF14383">
    <property type="entry name" value="VARLMGL"/>
    <property type="match status" value="1"/>
</dbReference>
<feature type="compositionally biased region" description="Polar residues" evidence="1">
    <location>
        <begin position="133"/>
        <end position="145"/>
    </location>
</feature>
<dbReference type="EMBL" id="BQKI01000103">
    <property type="protein sequence ID" value="GJN40114.1"/>
    <property type="molecule type" value="Genomic_DNA"/>
</dbReference>
<name>A0AAV5FZ37_ELECO</name>
<feature type="compositionally biased region" description="Polar residues" evidence="1">
    <location>
        <begin position="73"/>
        <end position="92"/>
    </location>
</feature>
<dbReference type="AlphaFoldDB" id="A0AAV5FZ37"/>
<feature type="domain" description="DUF3741" evidence="2">
    <location>
        <begin position="92"/>
        <end position="114"/>
    </location>
</feature>
<dbReference type="Proteomes" id="UP001054889">
    <property type="component" value="Unassembled WGS sequence"/>
</dbReference>
<comment type="caution">
    <text evidence="3">The sequence shown here is derived from an EMBL/GenBank/DDBJ whole genome shotgun (WGS) entry which is preliminary data.</text>
</comment>
<organism evidence="3 4">
    <name type="scientific">Eleusine coracana subsp. coracana</name>
    <dbReference type="NCBI Taxonomy" id="191504"/>
    <lineage>
        <taxon>Eukaryota</taxon>
        <taxon>Viridiplantae</taxon>
        <taxon>Streptophyta</taxon>
        <taxon>Embryophyta</taxon>
        <taxon>Tracheophyta</taxon>
        <taxon>Spermatophyta</taxon>
        <taxon>Magnoliopsida</taxon>
        <taxon>Liliopsida</taxon>
        <taxon>Poales</taxon>
        <taxon>Poaceae</taxon>
        <taxon>PACMAD clade</taxon>
        <taxon>Chloridoideae</taxon>
        <taxon>Cynodonteae</taxon>
        <taxon>Eleusininae</taxon>
        <taxon>Eleusine</taxon>
    </lineage>
</organism>
<dbReference type="InterPro" id="IPR033334">
    <property type="entry name" value="LNG1/2"/>
</dbReference>
<protein>
    <recommendedName>
        <fullName evidence="2">DUF3741 domain-containing protein</fullName>
    </recommendedName>
</protein>
<reference evidence="3" key="2">
    <citation type="submission" date="2021-12" db="EMBL/GenBank/DDBJ databases">
        <title>Resequencing data analysis of finger millet.</title>
        <authorList>
            <person name="Hatakeyama M."/>
            <person name="Aluri S."/>
            <person name="Balachadran M.T."/>
            <person name="Sivarajan S.R."/>
            <person name="Poveda L."/>
            <person name="Shimizu-Inatsugi R."/>
            <person name="Schlapbach R."/>
            <person name="Sreeman S.M."/>
            <person name="Shimizu K.K."/>
        </authorList>
    </citation>
    <scope>NUCLEOTIDE SEQUENCE</scope>
</reference>
<evidence type="ECO:0000313" key="3">
    <source>
        <dbReference type="EMBL" id="GJN40114.1"/>
    </source>
</evidence>